<dbReference type="SUPFAM" id="SSF52172">
    <property type="entry name" value="CheY-like"/>
    <property type="match status" value="1"/>
</dbReference>
<dbReference type="SMART" id="SM00448">
    <property type="entry name" value="REC"/>
    <property type="match status" value="1"/>
</dbReference>
<name>A0AAP5ICF6_9CYAN</name>
<comment type="caution">
    <text evidence="4">The sequence shown here is derived from an EMBL/GenBank/DDBJ whole genome shotgun (WGS) entry which is preliminary data.</text>
</comment>
<evidence type="ECO:0000256" key="2">
    <source>
        <dbReference type="PROSITE-ProRule" id="PRU00169"/>
    </source>
</evidence>
<organism evidence="4 5">
    <name type="scientific">Aetokthonos hydrillicola Thurmond2011</name>
    <dbReference type="NCBI Taxonomy" id="2712845"/>
    <lineage>
        <taxon>Bacteria</taxon>
        <taxon>Bacillati</taxon>
        <taxon>Cyanobacteriota</taxon>
        <taxon>Cyanophyceae</taxon>
        <taxon>Nostocales</taxon>
        <taxon>Hapalosiphonaceae</taxon>
        <taxon>Aetokthonos</taxon>
    </lineage>
</organism>
<feature type="modified residue" description="4-aspartylphosphate" evidence="2">
    <location>
        <position position="53"/>
    </location>
</feature>
<keyword evidence="1" id="KW-0378">Hydrolase</keyword>
<dbReference type="PANTHER" id="PTHR43156">
    <property type="entry name" value="STAGE II SPORULATION PROTEIN E-RELATED"/>
    <property type="match status" value="1"/>
</dbReference>
<dbReference type="Pfam" id="PF00072">
    <property type="entry name" value="Response_reg"/>
    <property type="match status" value="1"/>
</dbReference>
<dbReference type="InterPro" id="IPR052016">
    <property type="entry name" value="Bact_Sigma-Reg"/>
</dbReference>
<reference evidence="5" key="1">
    <citation type="journal article" date="2021" name="Science">
        <title>Hunting the eagle killer: A cyanobacterial neurotoxin causes vacuolar myelinopathy.</title>
        <authorList>
            <person name="Breinlinger S."/>
            <person name="Phillips T.J."/>
            <person name="Haram B.N."/>
            <person name="Mares J."/>
            <person name="Martinez Yerena J.A."/>
            <person name="Hrouzek P."/>
            <person name="Sobotka R."/>
            <person name="Henderson W.M."/>
            <person name="Schmieder P."/>
            <person name="Williams S.M."/>
            <person name="Lauderdale J.D."/>
            <person name="Wilde H.D."/>
            <person name="Gerrin W."/>
            <person name="Kust A."/>
            <person name="Washington J.W."/>
            <person name="Wagner C."/>
            <person name="Geier B."/>
            <person name="Liebeke M."/>
            <person name="Enke H."/>
            <person name="Niedermeyer T.H.J."/>
            <person name="Wilde S.B."/>
        </authorList>
    </citation>
    <scope>NUCLEOTIDE SEQUENCE [LARGE SCALE GENOMIC DNA]</scope>
    <source>
        <strain evidence="5">Thurmond2011</strain>
    </source>
</reference>
<accession>A0AAP5ICF6</accession>
<evidence type="ECO:0000313" key="5">
    <source>
        <dbReference type="Proteomes" id="UP000667802"/>
    </source>
</evidence>
<dbReference type="EMBL" id="JAALHA020000013">
    <property type="protein sequence ID" value="MDR9897492.1"/>
    <property type="molecule type" value="Genomic_DNA"/>
</dbReference>
<dbReference type="InterPro" id="IPR001789">
    <property type="entry name" value="Sig_transdc_resp-reg_receiver"/>
</dbReference>
<dbReference type="AlphaFoldDB" id="A0AAP5ICF6"/>
<gene>
    <name evidence="4" type="ORF">G7B40_023410</name>
</gene>
<evidence type="ECO:0000259" key="3">
    <source>
        <dbReference type="PROSITE" id="PS50110"/>
    </source>
</evidence>
<sequence length="406" mass="45486">MEQKILVVDDDRITQLVLKGALRDQGYEVILASSGEQGLEQAHKHQPALIICDWQMEAIDGLEVCRRIKSEPSLSATFFILLTSRSSVEDRIKGLDTGADEFLTKPIDVSELKARVRAGLRLYQTNQELQRLAQDLKLQQELLETELNEAADYVKSILPAPISGLVSINSKFLPSSKLGGDCFDYYWLDEDYLLIYLLDVSGHGLAAALPSISVHNLLRSHYLPKASLYKPAEVLQNLNDLFQMDQQNANYFTIWYGVFNCSSNQLTYASAGHPPALLLSTANNSGLEVTQLVTPSVPIGTITEVEYYDAVCTIPTDSKLYVFSDGVYEIEQPDGNIWSFNELINLLTSTYEQGINLSLDKLIEEIKTLTKAQFFTDDCSLIEINFNTDLLPAKMILDREKIQITL</sequence>
<dbReference type="PROSITE" id="PS50110">
    <property type="entry name" value="RESPONSE_REGULATORY"/>
    <property type="match status" value="1"/>
</dbReference>
<proteinExistence type="predicted"/>
<dbReference type="InterPro" id="IPR001932">
    <property type="entry name" value="PPM-type_phosphatase-like_dom"/>
</dbReference>
<dbReference type="Gene3D" id="3.40.50.2300">
    <property type="match status" value="1"/>
</dbReference>
<evidence type="ECO:0000313" key="4">
    <source>
        <dbReference type="EMBL" id="MDR9897492.1"/>
    </source>
</evidence>
<dbReference type="RefSeq" id="WP_208338504.1">
    <property type="nucleotide sequence ID" value="NZ_CAWQFN010000089.1"/>
</dbReference>
<dbReference type="SMART" id="SM00331">
    <property type="entry name" value="PP2C_SIG"/>
    <property type="match status" value="1"/>
</dbReference>
<dbReference type="GO" id="GO:0000160">
    <property type="term" value="P:phosphorelay signal transduction system"/>
    <property type="evidence" value="ECO:0007669"/>
    <property type="project" value="InterPro"/>
</dbReference>
<dbReference type="Gene3D" id="3.60.40.10">
    <property type="entry name" value="PPM-type phosphatase domain"/>
    <property type="match status" value="1"/>
</dbReference>
<dbReference type="Pfam" id="PF07228">
    <property type="entry name" value="SpoIIE"/>
    <property type="match status" value="1"/>
</dbReference>
<dbReference type="PANTHER" id="PTHR43156:SF2">
    <property type="entry name" value="STAGE II SPORULATION PROTEIN E"/>
    <property type="match status" value="1"/>
</dbReference>
<protein>
    <submittedName>
        <fullName evidence="4">SpoIIE family protein phosphatase</fullName>
    </submittedName>
</protein>
<dbReference type="InterPro" id="IPR036457">
    <property type="entry name" value="PPM-type-like_dom_sf"/>
</dbReference>
<keyword evidence="2" id="KW-0597">Phosphoprotein</keyword>
<dbReference type="GO" id="GO:0016791">
    <property type="term" value="F:phosphatase activity"/>
    <property type="evidence" value="ECO:0007669"/>
    <property type="project" value="TreeGrafter"/>
</dbReference>
<dbReference type="InterPro" id="IPR011006">
    <property type="entry name" value="CheY-like_superfamily"/>
</dbReference>
<dbReference type="CDD" id="cd17574">
    <property type="entry name" value="REC_OmpR"/>
    <property type="match status" value="1"/>
</dbReference>
<feature type="domain" description="Response regulatory" evidence="3">
    <location>
        <begin position="4"/>
        <end position="120"/>
    </location>
</feature>
<evidence type="ECO:0000256" key="1">
    <source>
        <dbReference type="ARBA" id="ARBA00022801"/>
    </source>
</evidence>
<dbReference type="Proteomes" id="UP000667802">
    <property type="component" value="Unassembled WGS sequence"/>
</dbReference>
<keyword evidence="5" id="KW-1185">Reference proteome</keyword>